<dbReference type="VEuPathDB" id="FungiDB:FOXG_15148"/>
<name>A0A0J9WUF2_FUSO4</name>
<protein>
    <submittedName>
        <fullName evidence="1">Uncharacterized protein</fullName>
    </submittedName>
</protein>
<organism evidence="1 2">
    <name type="scientific">Fusarium oxysporum f. sp. lycopersici (strain 4287 / CBS 123668 / FGSC 9935 / NRRL 34936)</name>
    <name type="common">Fusarium vascular wilt of tomato</name>
    <dbReference type="NCBI Taxonomy" id="426428"/>
    <lineage>
        <taxon>Eukaryota</taxon>
        <taxon>Fungi</taxon>
        <taxon>Dikarya</taxon>
        <taxon>Ascomycota</taxon>
        <taxon>Pezizomycotina</taxon>
        <taxon>Sordariomycetes</taxon>
        <taxon>Hypocreomycetidae</taxon>
        <taxon>Hypocreales</taxon>
        <taxon>Nectriaceae</taxon>
        <taxon>Fusarium</taxon>
        <taxon>Fusarium oxysporum species complex</taxon>
    </lineage>
</organism>
<reference evidence="1" key="1">
    <citation type="submission" date="2007-04" db="EMBL/GenBank/DDBJ databases">
        <authorList>
            <consortium name="The Broad Institute Genome Sequencing Platform"/>
            <person name="Birren B."/>
            <person name="Lander E."/>
            <person name="Galagan J."/>
            <person name="Nusbaum C."/>
            <person name="Devon K."/>
            <person name="Ma L.-J."/>
            <person name="Jaffe D."/>
            <person name="Butler J."/>
            <person name="Alvarez P."/>
            <person name="Gnerre S."/>
            <person name="Grabherr M."/>
            <person name="Kleber M."/>
            <person name="Mauceli E."/>
            <person name="Brockman W."/>
            <person name="MacCallum I.A."/>
            <person name="Young S."/>
            <person name="LaButti K."/>
            <person name="DeCaprio D."/>
            <person name="Crawford M."/>
            <person name="Koehrsen M."/>
            <person name="Engels R."/>
            <person name="Montgomery P."/>
            <person name="Pearson M."/>
            <person name="Howarth C."/>
            <person name="Larson L."/>
            <person name="White J."/>
            <person name="O'Leary S."/>
            <person name="Kodira C."/>
            <person name="Zeng Q."/>
            <person name="Yandava C."/>
            <person name="Alvarado L."/>
            <person name="Kistler C."/>
            <person name="Shim W.-B."/>
            <person name="Kang S."/>
            <person name="Woloshuk C."/>
        </authorList>
    </citation>
    <scope>NUCLEOTIDE SEQUENCE</scope>
    <source>
        <strain evidence="1">4287</strain>
    </source>
</reference>
<dbReference type="GeneID" id="28956232"/>
<accession>A0A0J9WUF2</accession>
<sequence>MSDIIKDMMDKVWLFPRGTKLEPGGRKNPDNFHHLRYRDWVFSVYRTYYGKESDKHWQALLYSLRHQTKLAFGAFDDEEETDQDDRRRVQELFHLDVREDPSRLDGLDVRGLRDFCNAEKLKESKVTDREESNIKYHVSTRPHEGRAMADYLFKFVLLADEAVLKDIENGEFVVKTISLSWDGYSGWGWMRIPTGYLLELWIFLMWNKHRTESCLRFHEPEAELEESIWPGDMALLDTGRCSEIRGWPYYSGQKDDMCYL</sequence>
<gene>
    <name evidence="1" type="ORF">FOXG_15148</name>
</gene>
<dbReference type="Proteomes" id="UP000009097">
    <property type="component" value="Unassembled WGS sequence"/>
</dbReference>
<dbReference type="AlphaFoldDB" id="A0A0J9WUF2"/>
<dbReference type="KEGG" id="fox:FOXG_15148"/>
<evidence type="ECO:0000313" key="2">
    <source>
        <dbReference type="Proteomes" id="UP000009097"/>
    </source>
</evidence>
<evidence type="ECO:0000313" key="1">
    <source>
        <dbReference type="EMBL" id="KNB17677.1"/>
    </source>
</evidence>
<reference evidence="1" key="2">
    <citation type="journal article" date="2010" name="Nature">
        <title>Comparative genomics reveals mobile pathogenicity chromosomes in Fusarium.</title>
        <authorList>
            <person name="Ma L.J."/>
            <person name="van der Does H.C."/>
            <person name="Borkovich K.A."/>
            <person name="Coleman J.J."/>
            <person name="Daboussi M.J."/>
            <person name="Di Pietro A."/>
            <person name="Dufresne M."/>
            <person name="Freitag M."/>
            <person name="Grabherr M."/>
            <person name="Henrissat B."/>
            <person name="Houterman P.M."/>
            <person name="Kang S."/>
            <person name="Shim W.B."/>
            <person name="Woloshuk C."/>
            <person name="Xie X."/>
            <person name="Xu J.R."/>
            <person name="Antoniw J."/>
            <person name="Baker S.E."/>
            <person name="Bluhm B.H."/>
            <person name="Breakspear A."/>
            <person name="Brown D.W."/>
            <person name="Butchko R.A."/>
            <person name="Chapman S."/>
            <person name="Coulson R."/>
            <person name="Coutinho P.M."/>
            <person name="Danchin E.G."/>
            <person name="Diener A."/>
            <person name="Gale L.R."/>
            <person name="Gardiner D.M."/>
            <person name="Goff S."/>
            <person name="Hammond-Kosack K.E."/>
            <person name="Hilburn K."/>
            <person name="Hua-Van A."/>
            <person name="Jonkers W."/>
            <person name="Kazan K."/>
            <person name="Kodira C.D."/>
            <person name="Koehrsen M."/>
            <person name="Kumar L."/>
            <person name="Lee Y.H."/>
            <person name="Li L."/>
            <person name="Manners J.M."/>
            <person name="Miranda-Saavedra D."/>
            <person name="Mukherjee M."/>
            <person name="Park G."/>
            <person name="Park J."/>
            <person name="Park S.Y."/>
            <person name="Proctor R.H."/>
            <person name="Regev A."/>
            <person name="Ruiz-Roldan M.C."/>
            <person name="Sain D."/>
            <person name="Sakthikumar S."/>
            <person name="Sykes S."/>
            <person name="Schwartz D.C."/>
            <person name="Turgeon B.G."/>
            <person name="Wapinski I."/>
            <person name="Yoder O."/>
            <person name="Young S."/>
            <person name="Zeng Q."/>
            <person name="Zhou S."/>
            <person name="Galagan J."/>
            <person name="Cuomo C.A."/>
            <person name="Kistler H.C."/>
            <person name="Rep M."/>
        </authorList>
    </citation>
    <scope>NUCLEOTIDE SEQUENCE [LARGE SCALE GENOMIC DNA]</scope>
    <source>
        <strain evidence="1">4287</strain>
    </source>
</reference>
<proteinExistence type="predicted"/>
<dbReference type="RefSeq" id="XP_018255722.1">
    <property type="nucleotide sequence ID" value="XM_018395216.1"/>
</dbReference>
<dbReference type="OrthoDB" id="6499973at2759"/>
<dbReference type="EMBL" id="DS231722">
    <property type="protein sequence ID" value="KNB17677.1"/>
    <property type="molecule type" value="Genomic_DNA"/>
</dbReference>
<feature type="non-terminal residue" evidence="1">
    <location>
        <position position="1"/>
    </location>
</feature>